<name>A0A9P4KH33_9PLEO</name>
<accession>A0A9P4KH33</accession>
<dbReference type="OrthoDB" id="20669at2759"/>
<dbReference type="InterPro" id="IPR015943">
    <property type="entry name" value="WD40/YVTN_repeat-like_dom_sf"/>
</dbReference>
<keyword evidence="3" id="KW-1185">Reference proteome</keyword>
<dbReference type="EMBL" id="ML986601">
    <property type="protein sequence ID" value="KAF2266014.1"/>
    <property type="molecule type" value="Genomic_DNA"/>
</dbReference>
<reference evidence="3" key="1">
    <citation type="journal article" date="2020" name="Stud. Mycol.">
        <title>101 Dothideomycetes genomes: A test case for predicting lifestyles and emergence of pathogens.</title>
        <authorList>
            <person name="Haridas S."/>
            <person name="Albert R."/>
            <person name="Binder M."/>
            <person name="Bloem J."/>
            <person name="LaButti K."/>
            <person name="Salamov A."/>
            <person name="Andreopoulos B."/>
            <person name="Baker S."/>
            <person name="Barry K."/>
            <person name="Bills G."/>
            <person name="Bluhm B."/>
            <person name="Cannon C."/>
            <person name="Castanera R."/>
            <person name="Culley D."/>
            <person name="Daum C."/>
            <person name="Ezra D."/>
            <person name="Gonzalez J."/>
            <person name="Henrissat B."/>
            <person name="Kuo A."/>
            <person name="Liang C."/>
            <person name="Lipzen A."/>
            <person name="Lutzoni F."/>
            <person name="Magnuson J."/>
            <person name="Mondo S."/>
            <person name="Nolan M."/>
            <person name="Ohm R."/>
            <person name="Pangilinan J."/>
            <person name="Park H.-J."/>
            <person name="Ramirez L."/>
            <person name="Alfaro M."/>
            <person name="Sun H."/>
            <person name="Tritt A."/>
            <person name="Yoshinaga Y."/>
            <person name="Zwiers L.-H."/>
            <person name="Turgeon B."/>
            <person name="Goodwin S."/>
            <person name="Spatafora J."/>
            <person name="Crous P."/>
            <person name="Grigoriev I."/>
        </authorList>
    </citation>
    <scope>NUCLEOTIDE SEQUENCE [LARGE SCALE GENOMIC DNA]</scope>
    <source>
        <strain evidence="3">CBS 304.66</strain>
    </source>
</reference>
<feature type="repeat" description="WD" evidence="1">
    <location>
        <begin position="386"/>
        <end position="421"/>
    </location>
</feature>
<evidence type="ECO:0000256" key="1">
    <source>
        <dbReference type="PROSITE-ProRule" id="PRU00221"/>
    </source>
</evidence>
<dbReference type="InterPro" id="IPR036322">
    <property type="entry name" value="WD40_repeat_dom_sf"/>
</dbReference>
<dbReference type="InterPro" id="IPR001680">
    <property type="entry name" value="WD40_rpt"/>
</dbReference>
<keyword evidence="1" id="KW-0853">WD repeat</keyword>
<dbReference type="PROSITE" id="PS50082">
    <property type="entry name" value="WD_REPEATS_2"/>
    <property type="match status" value="1"/>
</dbReference>
<gene>
    <name evidence="2" type="ORF">CC78DRAFT_514146</name>
</gene>
<dbReference type="SUPFAM" id="SSF50978">
    <property type="entry name" value="WD40 repeat-like"/>
    <property type="match status" value="1"/>
</dbReference>
<proteinExistence type="predicted"/>
<dbReference type="PANTHER" id="PTHR43991">
    <property type="entry name" value="WD REPEAT PROTEIN (AFU_ORTHOLOGUE AFUA_8G05640)-RELATED"/>
    <property type="match status" value="1"/>
</dbReference>
<evidence type="ECO:0000313" key="3">
    <source>
        <dbReference type="Proteomes" id="UP000800093"/>
    </source>
</evidence>
<protein>
    <submittedName>
        <fullName evidence="2">WD40 repeat-like protein</fullName>
    </submittedName>
</protein>
<evidence type="ECO:0000313" key="2">
    <source>
        <dbReference type="EMBL" id="KAF2266014.1"/>
    </source>
</evidence>
<dbReference type="Pfam" id="PF00400">
    <property type="entry name" value="WD40"/>
    <property type="match status" value="1"/>
</dbReference>
<sequence length="570" mass="63192">MTEDNFSELELEFPQPASDFFSWLSGPGAILHDALDHHAAALESLSMTPATPSFANQAFTIPNWGPMSLTPTNLHEIELEVVTSSEDYYLGIQNKDQFADITVFFRRAFTNLEDTAAIGLECPTRPAVIAREDLRGDACDFQGIDWTLRRITRAAVREKRVSFEAARMPARIRTLREKLKNLAPISRADDFFSFRGMNTQVHAVIPHFQLRNLIACTSRNDIFYSIRGQVMRTDPTGIPTTIMDLSKEVSDGHKFQITTLAAADNVLIAGGFEGEYALTNLQSTYDTKYTLGRVTDRTQSSKSHITNHLHIFNSRSGYTPQAAFCSNDEWLRILDPNTSTFTHSFQYSDAVNCSATSPNGRMRVVVGDFHETLITNAETGKPFETLSAHTDSNFACAWADDGVHVATASQDGSIVIYDARSWADPLTVLHSELAIPRCLRFSPVGSGPRVLVAAEADDYVSIINAQTWHSRQVFDSFGPIAGITMTPDGQSLFVANSGQDYGGLMEFERCGWGEEGVVRGGKDVDNDDENDECEHAVDWESEDEMDEDGRVLVSRLDRRRRGMGLGGLVV</sequence>
<dbReference type="PANTHER" id="PTHR43991:SF12">
    <property type="entry name" value="WD REPEAT PROTEIN (AFU_ORTHOLOGUE AFUA_8G05640)"/>
    <property type="match status" value="1"/>
</dbReference>
<dbReference type="AlphaFoldDB" id="A0A9P4KH33"/>
<dbReference type="Gene3D" id="2.130.10.10">
    <property type="entry name" value="YVTN repeat-like/Quinoprotein amine dehydrogenase"/>
    <property type="match status" value="1"/>
</dbReference>
<organism evidence="2 3">
    <name type="scientific">Lojkania enalia</name>
    <dbReference type="NCBI Taxonomy" id="147567"/>
    <lineage>
        <taxon>Eukaryota</taxon>
        <taxon>Fungi</taxon>
        <taxon>Dikarya</taxon>
        <taxon>Ascomycota</taxon>
        <taxon>Pezizomycotina</taxon>
        <taxon>Dothideomycetes</taxon>
        <taxon>Pleosporomycetidae</taxon>
        <taxon>Pleosporales</taxon>
        <taxon>Pleosporales incertae sedis</taxon>
        <taxon>Lojkania</taxon>
    </lineage>
</organism>
<comment type="caution">
    <text evidence="2">The sequence shown here is derived from an EMBL/GenBank/DDBJ whole genome shotgun (WGS) entry which is preliminary data.</text>
</comment>
<dbReference type="Proteomes" id="UP000800093">
    <property type="component" value="Unassembled WGS sequence"/>
</dbReference>
<dbReference type="SMART" id="SM00320">
    <property type="entry name" value="WD40"/>
    <property type="match status" value="3"/>
</dbReference>